<organism evidence="1 2">
    <name type="scientific">Paraburkholderia phenoliruptrix</name>
    <dbReference type="NCBI Taxonomy" id="252970"/>
    <lineage>
        <taxon>Bacteria</taxon>
        <taxon>Pseudomonadati</taxon>
        <taxon>Pseudomonadota</taxon>
        <taxon>Betaproteobacteria</taxon>
        <taxon>Burkholderiales</taxon>
        <taxon>Burkholderiaceae</taxon>
        <taxon>Paraburkholderia</taxon>
    </lineage>
</organism>
<name>A0ABV3W6L3_9BURK</name>
<sequence>MESISLRPPSVRDGALERLARVCFEPAGSDPSTRLGPVMDAKRDQQLDREQTIGGECVSEIFRSSHDHCSRWRCDRGHEWSTKACHIRSLVCIICKPRRNRGGKWLKTQAI</sequence>
<protein>
    <submittedName>
        <fullName evidence="1">Uncharacterized protein</fullName>
    </submittedName>
</protein>
<dbReference type="RefSeq" id="WP_368608025.1">
    <property type="nucleotide sequence ID" value="NZ_JBFPKB010000001.1"/>
</dbReference>
<dbReference type="EMBL" id="JBFPKE010000001">
    <property type="protein sequence ID" value="MEX3748833.1"/>
    <property type="molecule type" value="Genomic_DNA"/>
</dbReference>
<gene>
    <name evidence="1" type="ORF">AB3X84_02315</name>
</gene>
<evidence type="ECO:0000313" key="2">
    <source>
        <dbReference type="Proteomes" id="UP001558535"/>
    </source>
</evidence>
<dbReference type="Proteomes" id="UP001558535">
    <property type="component" value="Unassembled WGS sequence"/>
</dbReference>
<evidence type="ECO:0000313" key="1">
    <source>
        <dbReference type="EMBL" id="MEX3748833.1"/>
    </source>
</evidence>
<comment type="caution">
    <text evidence="1">The sequence shown here is derived from an EMBL/GenBank/DDBJ whole genome shotgun (WGS) entry which is preliminary data.</text>
</comment>
<accession>A0ABV3W6L3</accession>
<proteinExistence type="predicted"/>
<keyword evidence="2" id="KW-1185">Reference proteome</keyword>
<reference evidence="1 2" key="1">
    <citation type="submission" date="2024-07" db="EMBL/GenBank/DDBJ databases">
        <title>A survey of Mimosa microsymbionts across Brazilian biomes reveals a high diversity of Paraburkholderia nodulating endemic species, but also that Cupriavidus is common as a symbiont of widespread species.</title>
        <authorList>
            <person name="Rouws L."/>
            <person name="Barauna A."/>
            <person name="Beukes C."/>
            <person name="Rouws J.R.C."/>
            <person name="De Faria S.M."/>
            <person name="Gross E."/>
            <person name="Bueno Dos Reis Junior F."/>
            <person name="Simon M.F."/>
            <person name="Maluk M."/>
            <person name="Odee D.W."/>
            <person name="Kenicer G."/>
            <person name="Young J.P.W."/>
            <person name="Reis V.M."/>
            <person name="Zilli J."/>
            <person name="James E.K."/>
        </authorList>
    </citation>
    <scope>NUCLEOTIDE SEQUENCE [LARGE SCALE GENOMIC DNA]</scope>
    <source>
        <strain evidence="1 2">BR14375</strain>
    </source>
</reference>